<keyword evidence="3" id="KW-0812">Transmembrane</keyword>
<dbReference type="Pfam" id="PF01501">
    <property type="entry name" value="Glyco_transf_8"/>
    <property type="match status" value="1"/>
</dbReference>
<dbReference type="InterPro" id="IPR029044">
    <property type="entry name" value="Nucleotide-diphossugar_trans"/>
</dbReference>
<organism evidence="4 5">
    <name type="scientific">Didymodactylos carnosus</name>
    <dbReference type="NCBI Taxonomy" id="1234261"/>
    <lineage>
        <taxon>Eukaryota</taxon>
        <taxon>Metazoa</taxon>
        <taxon>Spiralia</taxon>
        <taxon>Gnathifera</taxon>
        <taxon>Rotifera</taxon>
        <taxon>Eurotatoria</taxon>
        <taxon>Bdelloidea</taxon>
        <taxon>Philodinida</taxon>
        <taxon>Philodinidae</taxon>
        <taxon>Didymodactylos</taxon>
    </lineage>
</organism>
<dbReference type="Gene3D" id="3.90.550.10">
    <property type="entry name" value="Spore Coat Polysaccharide Biosynthesis Protein SpsA, Chain A"/>
    <property type="match status" value="1"/>
</dbReference>
<dbReference type="PANTHER" id="PTHR11183">
    <property type="entry name" value="GLYCOGENIN SUBFAMILY MEMBER"/>
    <property type="match status" value="1"/>
</dbReference>
<feature type="transmembrane region" description="Helical" evidence="3">
    <location>
        <begin position="6"/>
        <end position="24"/>
    </location>
</feature>
<evidence type="ECO:0000256" key="1">
    <source>
        <dbReference type="ARBA" id="ARBA00038162"/>
    </source>
</evidence>
<dbReference type="EC" id="2.4.1.186" evidence="2"/>
<name>A0A8S2WVA3_9BILA</name>
<evidence type="ECO:0000256" key="3">
    <source>
        <dbReference type="SAM" id="Phobius"/>
    </source>
</evidence>
<evidence type="ECO:0000313" key="5">
    <source>
        <dbReference type="Proteomes" id="UP000681722"/>
    </source>
</evidence>
<dbReference type="SUPFAM" id="SSF53448">
    <property type="entry name" value="Nucleotide-diphospho-sugar transferases"/>
    <property type="match status" value="1"/>
</dbReference>
<dbReference type="InterPro" id="IPR002495">
    <property type="entry name" value="Glyco_trans_8"/>
</dbReference>
<dbReference type="GO" id="GO:0008466">
    <property type="term" value="F:glycogenin glucosyltransferase activity"/>
    <property type="evidence" value="ECO:0007669"/>
    <property type="project" value="UniProtKB-EC"/>
</dbReference>
<protein>
    <recommendedName>
        <fullName evidence="2">glycogenin glucosyltransferase</fullName>
        <ecNumber evidence="2">2.4.1.186</ecNumber>
    </recommendedName>
</protein>
<dbReference type="OrthoDB" id="2014201at2759"/>
<gene>
    <name evidence="4" type="ORF">SRO942_LOCUS42761</name>
</gene>
<dbReference type="CDD" id="cd02537">
    <property type="entry name" value="GT8_Glycogenin"/>
    <property type="match status" value="1"/>
</dbReference>
<dbReference type="GO" id="GO:0005978">
    <property type="term" value="P:glycogen biosynthetic process"/>
    <property type="evidence" value="ECO:0007669"/>
    <property type="project" value="UniProtKB-ARBA"/>
</dbReference>
<comment type="similarity">
    <text evidence="1">Belongs to the glycosyltransferase 8 family. Glycogenin subfamily.</text>
</comment>
<dbReference type="AlphaFoldDB" id="A0A8S2WVA3"/>
<evidence type="ECO:0000256" key="2">
    <source>
        <dbReference type="ARBA" id="ARBA00038934"/>
    </source>
</evidence>
<accession>A0A8S2WVA3</accession>
<reference evidence="4" key="1">
    <citation type="submission" date="2021-02" db="EMBL/GenBank/DDBJ databases">
        <authorList>
            <person name="Nowell W R."/>
        </authorList>
    </citation>
    <scope>NUCLEOTIDE SEQUENCE</scope>
</reference>
<proteinExistence type="inferred from homology"/>
<keyword evidence="3" id="KW-0472">Membrane</keyword>
<keyword evidence="3" id="KW-1133">Transmembrane helix</keyword>
<dbReference type="Proteomes" id="UP000681722">
    <property type="component" value="Unassembled WGS sequence"/>
</dbReference>
<sequence>MNSFGAGSVIVFAVVIGIYYQQYFRDETRNVRHAWLTLLTNDEYVSGLLALARSLKRANTSYPLVVMITLDSVSQESQQSILNEGCLLRPIEGLFPEHDKTNLAFERFTHSWTKLRAFQMIDICDKCVFMDADMIVLHNIDELFELEDNPNFAAVQTCICNPDNTSSYPDYWKPHQCPYTHEQHSHLPSEVDVRGNMFNSGLFLFRPNQTVFEEMIVALGTWDLSSYKFPDQDFLNKFYHNTWRRLPYVYNSLKTFSKTHPYLWDETRIKVIHYILAKPWNKADPGNADYDKINRLWQQAYDWRMETRP</sequence>
<evidence type="ECO:0000313" key="4">
    <source>
        <dbReference type="EMBL" id="CAF4461181.1"/>
    </source>
</evidence>
<dbReference type="InterPro" id="IPR050587">
    <property type="entry name" value="GNT1/Glycosyltrans_8"/>
</dbReference>
<dbReference type="EMBL" id="CAJOBC010099519">
    <property type="protein sequence ID" value="CAF4461181.1"/>
    <property type="molecule type" value="Genomic_DNA"/>
</dbReference>
<comment type="caution">
    <text evidence="4">The sequence shown here is derived from an EMBL/GenBank/DDBJ whole genome shotgun (WGS) entry which is preliminary data.</text>
</comment>